<protein>
    <submittedName>
        <fullName evidence="3">AarF/ABC1/UbiB kinase family protein</fullName>
    </submittedName>
</protein>
<accession>A0ABX9KJE9</accession>
<evidence type="ECO:0000259" key="2">
    <source>
        <dbReference type="PROSITE" id="PS50011"/>
    </source>
</evidence>
<comment type="similarity">
    <text evidence="1">Belongs to the protein kinase superfamily. ADCK protein kinase family.</text>
</comment>
<dbReference type="PANTHER" id="PTHR10566">
    <property type="entry name" value="CHAPERONE-ACTIVITY OF BC1 COMPLEX CABC1 -RELATED"/>
    <property type="match status" value="1"/>
</dbReference>
<dbReference type="InterPro" id="IPR004147">
    <property type="entry name" value="ABC1_dom"/>
</dbReference>
<organism evidence="3 4">
    <name type="scientific">Psychrilyobacter piezotolerans</name>
    <dbReference type="NCBI Taxonomy" id="2293438"/>
    <lineage>
        <taxon>Bacteria</taxon>
        <taxon>Fusobacteriati</taxon>
        <taxon>Fusobacteriota</taxon>
        <taxon>Fusobacteriia</taxon>
        <taxon>Fusobacteriales</taxon>
        <taxon>Fusobacteriaceae</taxon>
        <taxon>Psychrilyobacter</taxon>
    </lineage>
</organism>
<gene>
    <name evidence="3" type="ORF">DYH56_03725</name>
</gene>
<sequence>MNSLGFGKLIFSFYGKKLPSLYKIQKKGLLAVKVAQHYALRIDFLEEEMCSHLSQLYAHSFSAEERTLSELLEGNTAVLENLASWDEKPFSSASVGQVHRGTLKSGEKVAIKVIRSNFKESFFRDISRIERSVSMIGRIWPKFNKIFDPGGILENIKGYTSRELDLVNEYMDMEKLRSIRDGNLKYFDLKSLDFPRVYKELSSERILVSDYIEGDTFDHLLAEGRLTYENLLELFRVHSFYIFNVGIFHGDIHPGNIILGNDGKLYFLDCAGLSTISPRLRKGLFWFFYYLSRYDYPKAAENLNKMSEKPLDSSSYRIFLEKFMDLYSDFTHATVSQVSLTRRMMETIKLGINSGMDFGSGMFPVIKSLMYLDGMVMRCNPQAVLMEDVRGFTDILLEQFH</sequence>
<feature type="domain" description="Protein kinase" evidence="2">
    <location>
        <begin position="84"/>
        <end position="401"/>
    </location>
</feature>
<dbReference type="InterPro" id="IPR000719">
    <property type="entry name" value="Prot_kinase_dom"/>
</dbReference>
<proteinExistence type="inferred from homology"/>
<dbReference type="Pfam" id="PF03109">
    <property type="entry name" value="ABC1"/>
    <property type="match status" value="1"/>
</dbReference>
<reference evidence="3 4" key="1">
    <citation type="submission" date="2018-08" db="EMBL/GenBank/DDBJ databases">
        <title>Draft genome sequence of Psychrilyobacter sp. strain SD5 isolated from Black Sea water.</title>
        <authorList>
            <person name="Yadav S."/>
            <person name="Villanueva L."/>
            <person name="Damste J.S.S."/>
        </authorList>
    </citation>
    <scope>NUCLEOTIDE SEQUENCE [LARGE SCALE GENOMIC DNA]</scope>
    <source>
        <strain evidence="3 4">SD5</strain>
    </source>
</reference>
<dbReference type="InterPro" id="IPR011009">
    <property type="entry name" value="Kinase-like_dom_sf"/>
</dbReference>
<keyword evidence="3" id="KW-0808">Transferase</keyword>
<dbReference type="CDD" id="cd05121">
    <property type="entry name" value="ABC1_ADCK3-like"/>
    <property type="match status" value="1"/>
</dbReference>
<dbReference type="EMBL" id="QUAJ01000004">
    <property type="protein sequence ID" value="REI42476.1"/>
    <property type="molecule type" value="Genomic_DNA"/>
</dbReference>
<evidence type="ECO:0000313" key="4">
    <source>
        <dbReference type="Proteomes" id="UP000263486"/>
    </source>
</evidence>
<dbReference type="PROSITE" id="PS50011">
    <property type="entry name" value="PROTEIN_KINASE_DOM"/>
    <property type="match status" value="1"/>
</dbReference>
<dbReference type="InterPro" id="IPR050154">
    <property type="entry name" value="UbiB_kinase"/>
</dbReference>
<evidence type="ECO:0000256" key="1">
    <source>
        <dbReference type="ARBA" id="ARBA00009670"/>
    </source>
</evidence>
<dbReference type="GO" id="GO:0016301">
    <property type="term" value="F:kinase activity"/>
    <property type="evidence" value="ECO:0007669"/>
    <property type="project" value="UniProtKB-KW"/>
</dbReference>
<comment type="caution">
    <text evidence="3">The sequence shown here is derived from an EMBL/GenBank/DDBJ whole genome shotgun (WGS) entry which is preliminary data.</text>
</comment>
<name>A0ABX9KJE9_9FUSO</name>
<dbReference type="PANTHER" id="PTHR10566:SF113">
    <property type="entry name" value="PROTEIN ACTIVITY OF BC1 COMPLEX KINASE 7, CHLOROPLASTIC"/>
    <property type="match status" value="1"/>
</dbReference>
<dbReference type="RefSeq" id="WP_114641517.1">
    <property type="nucleotide sequence ID" value="NZ_JAACIO010000004.1"/>
</dbReference>
<dbReference type="Proteomes" id="UP000263486">
    <property type="component" value="Unassembled WGS sequence"/>
</dbReference>
<evidence type="ECO:0000313" key="3">
    <source>
        <dbReference type="EMBL" id="REI42476.1"/>
    </source>
</evidence>
<dbReference type="SUPFAM" id="SSF56112">
    <property type="entry name" value="Protein kinase-like (PK-like)"/>
    <property type="match status" value="1"/>
</dbReference>
<keyword evidence="4" id="KW-1185">Reference proteome</keyword>
<keyword evidence="3" id="KW-0418">Kinase</keyword>